<dbReference type="Gene3D" id="3.90.280.10">
    <property type="entry name" value="PEBP-like"/>
    <property type="match status" value="1"/>
</dbReference>
<dbReference type="InterPro" id="IPR035810">
    <property type="entry name" value="PEBP_euk"/>
</dbReference>
<dbReference type="GO" id="GO:0046578">
    <property type="term" value="P:regulation of Ras protein signal transduction"/>
    <property type="evidence" value="ECO:0007669"/>
    <property type="project" value="TreeGrafter"/>
</dbReference>
<dbReference type="GO" id="GO:0030162">
    <property type="term" value="P:regulation of proteolysis"/>
    <property type="evidence" value="ECO:0007669"/>
    <property type="project" value="TreeGrafter"/>
</dbReference>
<proteinExistence type="predicted"/>
<sequence>MESNASALVESLKSANLLPSRVIPEGFTPAIPLSVEFETKTINNGNLVRVSDVKSAPRVSFSSNTSDTYTFMLIDPDAPTPDDPKFAYWRHWVVINIKPDSSVPNTVDTGITLTQYLAPGVKDESAPHRYTYLLFKEPAGFKAAKEDVGGEEFVDRRSFKADEWAQKFGLELVGVNWMTGAGDGWKES</sequence>
<name>A0A2T2PCF6_CORCC</name>
<dbReference type="PANTHER" id="PTHR11362:SF85">
    <property type="entry name" value="INHIBITOR (TFS1), PUTATIVE (AFU_ORTHOLOGUE AFUA_4G08120)-RELATED"/>
    <property type="match status" value="1"/>
</dbReference>
<reference evidence="1 2" key="1">
    <citation type="journal article" date="2018" name="Front. Microbiol.">
        <title>Genome-Wide Analysis of Corynespora cassiicola Leaf Fall Disease Putative Effectors.</title>
        <authorList>
            <person name="Lopez D."/>
            <person name="Ribeiro S."/>
            <person name="Label P."/>
            <person name="Fumanal B."/>
            <person name="Venisse J.S."/>
            <person name="Kohler A."/>
            <person name="de Oliveira R.R."/>
            <person name="Labutti K."/>
            <person name="Lipzen A."/>
            <person name="Lail K."/>
            <person name="Bauer D."/>
            <person name="Ohm R.A."/>
            <person name="Barry K.W."/>
            <person name="Spatafora J."/>
            <person name="Grigoriev I.V."/>
            <person name="Martin F.M."/>
            <person name="Pujade-Renaud V."/>
        </authorList>
    </citation>
    <scope>NUCLEOTIDE SEQUENCE [LARGE SCALE GENOMIC DNA]</scope>
    <source>
        <strain evidence="1 2">Philippines</strain>
    </source>
</reference>
<dbReference type="OrthoDB" id="2506647at2759"/>
<dbReference type="STRING" id="1448308.A0A2T2PCF6"/>
<dbReference type="GO" id="GO:0030414">
    <property type="term" value="F:peptidase inhibitor activity"/>
    <property type="evidence" value="ECO:0007669"/>
    <property type="project" value="TreeGrafter"/>
</dbReference>
<dbReference type="PANTHER" id="PTHR11362">
    <property type="entry name" value="PHOSPHATIDYLETHANOLAMINE-BINDING PROTEIN"/>
    <property type="match status" value="1"/>
</dbReference>
<dbReference type="Proteomes" id="UP000240883">
    <property type="component" value="Unassembled WGS sequence"/>
</dbReference>
<organism evidence="1 2">
    <name type="scientific">Corynespora cassiicola Philippines</name>
    <dbReference type="NCBI Taxonomy" id="1448308"/>
    <lineage>
        <taxon>Eukaryota</taxon>
        <taxon>Fungi</taxon>
        <taxon>Dikarya</taxon>
        <taxon>Ascomycota</taxon>
        <taxon>Pezizomycotina</taxon>
        <taxon>Dothideomycetes</taxon>
        <taxon>Pleosporomycetidae</taxon>
        <taxon>Pleosporales</taxon>
        <taxon>Corynesporascaceae</taxon>
        <taxon>Corynespora</taxon>
    </lineage>
</organism>
<accession>A0A2T2PCF6</accession>
<dbReference type="Pfam" id="PF01161">
    <property type="entry name" value="PBP"/>
    <property type="match status" value="1"/>
</dbReference>
<gene>
    <name evidence="1" type="ORF">BS50DRAFT_567918</name>
</gene>
<evidence type="ECO:0000313" key="2">
    <source>
        <dbReference type="Proteomes" id="UP000240883"/>
    </source>
</evidence>
<dbReference type="SUPFAM" id="SSF49777">
    <property type="entry name" value="PEBP-like"/>
    <property type="match status" value="1"/>
</dbReference>
<evidence type="ECO:0000313" key="1">
    <source>
        <dbReference type="EMBL" id="PSN75216.1"/>
    </source>
</evidence>
<dbReference type="InterPro" id="IPR008914">
    <property type="entry name" value="PEBP"/>
</dbReference>
<dbReference type="GO" id="GO:0005543">
    <property type="term" value="F:phospholipid binding"/>
    <property type="evidence" value="ECO:0007669"/>
    <property type="project" value="TreeGrafter"/>
</dbReference>
<dbReference type="EMBL" id="KZ678128">
    <property type="protein sequence ID" value="PSN75216.1"/>
    <property type="molecule type" value="Genomic_DNA"/>
</dbReference>
<dbReference type="InterPro" id="IPR036610">
    <property type="entry name" value="PEBP-like_sf"/>
</dbReference>
<dbReference type="AlphaFoldDB" id="A0A2T2PCF6"/>
<dbReference type="CDD" id="cd00866">
    <property type="entry name" value="PEBP_euk"/>
    <property type="match status" value="1"/>
</dbReference>
<keyword evidence="2" id="KW-1185">Reference proteome</keyword>
<protein>
    <submittedName>
        <fullName evidence="1">PEBP-like protein</fullName>
    </submittedName>
</protein>